<sequence>MNYFNNIFSFIFVLNLVLANAWPFPTYFVYIHDALPEHSNSLTLRCQSKDDDLGYKVINANEEYSFYFGLQIFDRTLFFCHFYWNNKDLTFDVFNKHIIKHCKGTDGDIGRAPDMYECHWKVQEDGFYFASSRTDEYVKKYDW</sequence>
<proteinExistence type="inferred from homology"/>
<comment type="similarity">
    <text evidence="2 6">Belongs to the plant self-incompatibility (S1) protein family.</text>
</comment>
<evidence type="ECO:0000256" key="4">
    <source>
        <dbReference type="ARBA" id="ARBA00022525"/>
    </source>
</evidence>
<dbReference type="Proteomes" id="UP001311915">
    <property type="component" value="Unassembled WGS sequence"/>
</dbReference>
<evidence type="ECO:0000256" key="6">
    <source>
        <dbReference type="RuleBase" id="RU367044"/>
    </source>
</evidence>
<keyword evidence="4 6" id="KW-0964">Secreted</keyword>
<organism evidence="7 8">
    <name type="scientific">Solanum pinnatisectum</name>
    <name type="common">tansyleaf nightshade</name>
    <dbReference type="NCBI Taxonomy" id="50273"/>
    <lineage>
        <taxon>Eukaryota</taxon>
        <taxon>Viridiplantae</taxon>
        <taxon>Streptophyta</taxon>
        <taxon>Embryophyta</taxon>
        <taxon>Tracheophyta</taxon>
        <taxon>Spermatophyta</taxon>
        <taxon>Magnoliopsida</taxon>
        <taxon>eudicotyledons</taxon>
        <taxon>Gunneridae</taxon>
        <taxon>Pentapetalae</taxon>
        <taxon>asterids</taxon>
        <taxon>lamiids</taxon>
        <taxon>Solanales</taxon>
        <taxon>Solanaceae</taxon>
        <taxon>Solanoideae</taxon>
        <taxon>Solaneae</taxon>
        <taxon>Solanum</taxon>
    </lineage>
</organism>
<evidence type="ECO:0000256" key="1">
    <source>
        <dbReference type="ARBA" id="ARBA00004613"/>
    </source>
</evidence>
<comment type="caution">
    <text evidence="7">The sequence shown here is derived from an EMBL/GenBank/DDBJ whole genome shotgun (WGS) entry which is preliminary data.</text>
</comment>
<evidence type="ECO:0000256" key="5">
    <source>
        <dbReference type="ARBA" id="ARBA00022729"/>
    </source>
</evidence>
<dbReference type="PANTHER" id="PTHR31232:SF119">
    <property type="entry name" value="S-PROTEIN HOMOLOG"/>
    <property type="match status" value="1"/>
</dbReference>
<comment type="subcellular location">
    <subcellularLocation>
        <location evidence="1 6">Secreted</location>
    </subcellularLocation>
</comment>
<dbReference type="GO" id="GO:0005576">
    <property type="term" value="C:extracellular region"/>
    <property type="evidence" value="ECO:0007669"/>
    <property type="project" value="UniProtKB-SubCell"/>
</dbReference>
<dbReference type="Pfam" id="PF05938">
    <property type="entry name" value="Self-incomp_S1"/>
    <property type="match status" value="1"/>
</dbReference>
<feature type="chain" id="PRO_5043101032" description="S-protein homolog" evidence="6">
    <location>
        <begin position="22"/>
        <end position="143"/>
    </location>
</feature>
<dbReference type="GO" id="GO:0060320">
    <property type="term" value="P:rejection of self pollen"/>
    <property type="evidence" value="ECO:0007669"/>
    <property type="project" value="UniProtKB-KW"/>
</dbReference>
<dbReference type="InterPro" id="IPR010264">
    <property type="entry name" value="Self-incomp_S1"/>
</dbReference>
<evidence type="ECO:0000313" key="8">
    <source>
        <dbReference type="Proteomes" id="UP001311915"/>
    </source>
</evidence>
<dbReference type="EMBL" id="JAWPEI010000003">
    <property type="protein sequence ID" value="KAK4731902.1"/>
    <property type="molecule type" value="Genomic_DNA"/>
</dbReference>
<dbReference type="PANTHER" id="PTHR31232">
    <property type="match status" value="1"/>
</dbReference>
<protein>
    <recommendedName>
        <fullName evidence="6">S-protein homolog</fullName>
    </recommendedName>
</protein>
<keyword evidence="5 6" id="KW-0732">Signal</keyword>
<dbReference type="AlphaFoldDB" id="A0AAV9M1Z2"/>
<keyword evidence="8" id="KW-1185">Reference proteome</keyword>
<feature type="signal peptide" evidence="6">
    <location>
        <begin position="1"/>
        <end position="21"/>
    </location>
</feature>
<evidence type="ECO:0000256" key="3">
    <source>
        <dbReference type="ARBA" id="ARBA00022471"/>
    </source>
</evidence>
<gene>
    <name evidence="7" type="ORF">R3W88_024890</name>
</gene>
<evidence type="ECO:0000256" key="2">
    <source>
        <dbReference type="ARBA" id="ARBA00005581"/>
    </source>
</evidence>
<accession>A0AAV9M1Z2</accession>
<keyword evidence="3 6" id="KW-0713">Self-incompatibility</keyword>
<evidence type="ECO:0000313" key="7">
    <source>
        <dbReference type="EMBL" id="KAK4731902.1"/>
    </source>
</evidence>
<name>A0AAV9M1Z2_9SOLN</name>
<reference evidence="7 8" key="1">
    <citation type="submission" date="2023-10" db="EMBL/GenBank/DDBJ databases">
        <title>Genome-Wide Identification Analysis in wild type Solanum Pinnatisectum Reveals Some Genes Defensing Phytophthora Infestans.</title>
        <authorList>
            <person name="Sun C."/>
        </authorList>
    </citation>
    <scope>NUCLEOTIDE SEQUENCE [LARGE SCALE GENOMIC DNA]</scope>
    <source>
        <strain evidence="7">LQN</strain>
        <tissue evidence="7">Leaf</tissue>
    </source>
</reference>